<sequence length="161" mass="17208">MLSAASFYDGFFVPFSQRDCLPWLTVLGREWQRSLMRALRLSVPRPPTSDSVLPMLLVVSGLVPPHDEMDPSIAAGQSSQGGLQPVGTTPSALAPLQPTAAPTLGGQNAASAMQGQQQECVPPSMSRQEVLEALPPRATQSVWLAAFLAELKAQWGMGRVL</sequence>
<comment type="caution">
    <text evidence="2">The sequence shown here is derived from an EMBL/GenBank/DDBJ whole genome shotgun (WGS) entry which is preliminary data.</text>
</comment>
<evidence type="ECO:0000256" key="1">
    <source>
        <dbReference type="SAM" id="MobiDB-lite"/>
    </source>
</evidence>
<feature type="compositionally biased region" description="Low complexity" evidence="1">
    <location>
        <begin position="88"/>
        <end position="104"/>
    </location>
</feature>
<evidence type="ECO:0008006" key="4">
    <source>
        <dbReference type="Google" id="ProtNLM"/>
    </source>
</evidence>
<dbReference type="EMBL" id="MU070098">
    <property type="protein sequence ID" value="KAF5829939.1"/>
    <property type="molecule type" value="Genomic_DNA"/>
</dbReference>
<protein>
    <recommendedName>
        <fullName evidence="4">Encoded protein</fullName>
    </recommendedName>
</protein>
<dbReference type="Proteomes" id="UP000815325">
    <property type="component" value="Unassembled WGS sequence"/>
</dbReference>
<name>A0ABQ7G5P5_DUNSA</name>
<feature type="compositionally biased region" description="Polar residues" evidence="1">
    <location>
        <begin position="105"/>
        <end position="119"/>
    </location>
</feature>
<feature type="region of interest" description="Disordered" evidence="1">
    <location>
        <begin position="68"/>
        <end position="124"/>
    </location>
</feature>
<evidence type="ECO:0000313" key="3">
    <source>
        <dbReference type="Proteomes" id="UP000815325"/>
    </source>
</evidence>
<keyword evidence="3" id="KW-1185">Reference proteome</keyword>
<accession>A0ABQ7G5P5</accession>
<gene>
    <name evidence="2" type="ORF">DUNSADRAFT_15295</name>
</gene>
<reference evidence="2" key="1">
    <citation type="submission" date="2017-08" db="EMBL/GenBank/DDBJ databases">
        <authorList>
            <person name="Polle J.E."/>
            <person name="Barry K."/>
            <person name="Cushman J."/>
            <person name="Schmutz J."/>
            <person name="Tran D."/>
            <person name="Hathwaick L.T."/>
            <person name="Yim W.C."/>
            <person name="Jenkins J."/>
            <person name="Mckie-Krisberg Z.M."/>
            <person name="Prochnik S."/>
            <person name="Lindquist E."/>
            <person name="Dockter R.B."/>
            <person name="Adam C."/>
            <person name="Molina H."/>
            <person name="Bunkerborg J."/>
            <person name="Jin E."/>
            <person name="Buchheim M."/>
            <person name="Magnuson J."/>
        </authorList>
    </citation>
    <scope>NUCLEOTIDE SEQUENCE</scope>
    <source>
        <strain evidence="2">CCAP 19/18</strain>
    </source>
</reference>
<evidence type="ECO:0000313" key="2">
    <source>
        <dbReference type="EMBL" id="KAF5829939.1"/>
    </source>
</evidence>
<organism evidence="2 3">
    <name type="scientific">Dunaliella salina</name>
    <name type="common">Green alga</name>
    <name type="synonym">Protococcus salinus</name>
    <dbReference type="NCBI Taxonomy" id="3046"/>
    <lineage>
        <taxon>Eukaryota</taxon>
        <taxon>Viridiplantae</taxon>
        <taxon>Chlorophyta</taxon>
        <taxon>core chlorophytes</taxon>
        <taxon>Chlorophyceae</taxon>
        <taxon>CS clade</taxon>
        <taxon>Chlamydomonadales</taxon>
        <taxon>Dunaliellaceae</taxon>
        <taxon>Dunaliella</taxon>
    </lineage>
</organism>
<proteinExistence type="predicted"/>